<comment type="caution">
    <text evidence="2">The sequence shown here is derived from an EMBL/GenBank/DDBJ whole genome shotgun (WGS) entry which is preliminary data.</text>
</comment>
<name>A0A2A9PE47_OPHUN</name>
<reference evidence="2 3" key="2">
    <citation type="journal article" date="2017" name="Sci. Rep.">
        <title>Ant-infecting Ophiocordyceps genomes reveal a high diversity of potential behavioral manipulation genes and a possible major role for enterotoxins.</title>
        <authorList>
            <person name="de Bekker C."/>
            <person name="Ohm R.A."/>
            <person name="Evans H.C."/>
            <person name="Brachmann A."/>
            <person name="Hughes D.P."/>
        </authorList>
    </citation>
    <scope>NUCLEOTIDE SEQUENCE [LARGE SCALE GENOMIC DNA]</scope>
    <source>
        <strain evidence="2 3">SC16a</strain>
    </source>
</reference>
<evidence type="ECO:0000313" key="3">
    <source>
        <dbReference type="Proteomes" id="UP000037136"/>
    </source>
</evidence>
<dbReference type="InterPro" id="IPR035186">
    <property type="entry name" value="DUF5308"/>
</dbReference>
<organism evidence="2 3">
    <name type="scientific">Ophiocordyceps unilateralis</name>
    <name type="common">Zombie-ant fungus</name>
    <name type="synonym">Torrubia unilateralis</name>
    <dbReference type="NCBI Taxonomy" id="268505"/>
    <lineage>
        <taxon>Eukaryota</taxon>
        <taxon>Fungi</taxon>
        <taxon>Dikarya</taxon>
        <taxon>Ascomycota</taxon>
        <taxon>Pezizomycotina</taxon>
        <taxon>Sordariomycetes</taxon>
        <taxon>Hypocreomycetidae</taxon>
        <taxon>Hypocreales</taxon>
        <taxon>Ophiocordycipitaceae</taxon>
        <taxon>Ophiocordyceps</taxon>
    </lineage>
</organism>
<proteinExistence type="predicted"/>
<dbReference type="EMBL" id="LAZP02000220">
    <property type="protein sequence ID" value="PFH59173.1"/>
    <property type="molecule type" value="Genomic_DNA"/>
</dbReference>
<protein>
    <submittedName>
        <fullName evidence="2">Uncharacterized protein</fullName>
    </submittedName>
</protein>
<feature type="region of interest" description="Disordered" evidence="1">
    <location>
        <begin position="81"/>
        <end position="145"/>
    </location>
</feature>
<dbReference type="Pfam" id="PF17233">
    <property type="entry name" value="DUF5308"/>
    <property type="match status" value="1"/>
</dbReference>
<dbReference type="AlphaFoldDB" id="A0A2A9PE47"/>
<feature type="compositionally biased region" description="Basic and acidic residues" evidence="1">
    <location>
        <begin position="117"/>
        <end position="139"/>
    </location>
</feature>
<sequence>MANLPSNHPSLAIHLSDLTLTPLITSSSSPSNLDSLTSLASSAIASHTSAQRAHLGRPQRIMVEYPDRGPVVLHTYLDPRDAMQSHRHRDTPSSYFDPPEPAADQDGSSSPSPSQGRNHDDDGVDVEHHHVQQEQDSKSQDPAPVLVGIVVAANADDAPEARRAAVRLERVARDFQREWTVHEGSADSRPD</sequence>
<dbReference type="Proteomes" id="UP000037136">
    <property type="component" value="Unassembled WGS sequence"/>
</dbReference>
<gene>
    <name evidence="2" type="ORF">XA68_12734</name>
</gene>
<feature type="compositionally biased region" description="Low complexity" evidence="1">
    <location>
        <begin position="102"/>
        <end position="116"/>
    </location>
</feature>
<dbReference type="OrthoDB" id="5305418at2759"/>
<evidence type="ECO:0000313" key="2">
    <source>
        <dbReference type="EMBL" id="PFH59173.1"/>
    </source>
</evidence>
<evidence type="ECO:0000256" key="1">
    <source>
        <dbReference type="SAM" id="MobiDB-lite"/>
    </source>
</evidence>
<reference evidence="2 3" key="1">
    <citation type="journal article" date="2015" name="BMC Genomics">
        <title>Gene expression during zombie ant biting behavior reflects the complexity underlying fungal parasitic behavioral manipulation.</title>
        <authorList>
            <person name="de Bekker C."/>
            <person name="Ohm R.A."/>
            <person name="Loreto R.G."/>
            <person name="Sebastian A."/>
            <person name="Albert I."/>
            <person name="Merrow M."/>
            <person name="Brachmann A."/>
            <person name="Hughes D.P."/>
        </authorList>
    </citation>
    <scope>NUCLEOTIDE SEQUENCE [LARGE SCALE GENOMIC DNA]</scope>
    <source>
        <strain evidence="2 3">SC16a</strain>
    </source>
</reference>
<keyword evidence="3" id="KW-1185">Reference proteome</keyword>
<accession>A0A2A9PE47</accession>